<name>A0ABS7TTN1_9BACT</name>
<reference evidence="2" key="1">
    <citation type="submission" date="2021-08" db="EMBL/GenBank/DDBJ databases">
        <authorList>
            <person name="Stevens D.C."/>
        </authorList>
    </citation>
    <scope>NUCLEOTIDE SEQUENCE</scope>
    <source>
        <strain evidence="2">DSM 53165</strain>
    </source>
</reference>
<evidence type="ECO:0000313" key="3">
    <source>
        <dbReference type="Proteomes" id="UP001139031"/>
    </source>
</evidence>
<accession>A0ABS7TTN1</accession>
<organism evidence="2 3">
    <name type="scientific">Nannocystis pusilla</name>
    <dbReference type="NCBI Taxonomy" id="889268"/>
    <lineage>
        <taxon>Bacteria</taxon>
        <taxon>Pseudomonadati</taxon>
        <taxon>Myxococcota</taxon>
        <taxon>Polyangia</taxon>
        <taxon>Nannocystales</taxon>
        <taxon>Nannocystaceae</taxon>
        <taxon>Nannocystis</taxon>
    </lineage>
</organism>
<sequence length="258" mass="25939">MSRSSSPAAASVIASPRIDATPAGPATTSRLAALAALLVVGAACQVTYTIGGSAGDSHGDDHSSDDHHDSEHDGSAGESEAGSGTCPDGPTSCDEPTCPDGLMLCGSDCIEADSCCLPACDPVRERCDGGECRCRDGLVRCGEACVDTRSDPRHCGECDNDCGDQGFCNNSKCVEGCGDGRVACDGACVVLASDPLHCDGCGNGCPGDEMCLAGDCRPYAYAGECLTCPCPDACLGDLEFCCDSAYLGAALCVDGGCD</sequence>
<gene>
    <name evidence="2" type="ORF">K7C98_20315</name>
</gene>
<feature type="compositionally biased region" description="Basic and acidic residues" evidence="1">
    <location>
        <begin position="57"/>
        <end position="75"/>
    </location>
</feature>
<dbReference type="RefSeq" id="WP_224193355.1">
    <property type="nucleotide sequence ID" value="NZ_JAIRAU010000027.1"/>
</dbReference>
<keyword evidence="3" id="KW-1185">Reference proteome</keyword>
<evidence type="ECO:0000313" key="2">
    <source>
        <dbReference type="EMBL" id="MBZ5711592.1"/>
    </source>
</evidence>
<dbReference type="EMBL" id="JAIRAU010000027">
    <property type="protein sequence ID" value="MBZ5711592.1"/>
    <property type="molecule type" value="Genomic_DNA"/>
</dbReference>
<feature type="region of interest" description="Disordered" evidence="1">
    <location>
        <begin position="55"/>
        <end position="88"/>
    </location>
</feature>
<dbReference type="Proteomes" id="UP001139031">
    <property type="component" value="Unassembled WGS sequence"/>
</dbReference>
<comment type="caution">
    <text evidence="2">The sequence shown here is derived from an EMBL/GenBank/DDBJ whole genome shotgun (WGS) entry which is preliminary data.</text>
</comment>
<evidence type="ECO:0008006" key="4">
    <source>
        <dbReference type="Google" id="ProtNLM"/>
    </source>
</evidence>
<evidence type="ECO:0000256" key="1">
    <source>
        <dbReference type="SAM" id="MobiDB-lite"/>
    </source>
</evidence>
<proteinExistence type="predicted"/>
<protein>
    <recommendedName>
        <fullName evidence="4">Tryptophan synthase alpha chain</fullName>
    </recommendedName>
</protein>